<keyword evidence="2" id="KW-1185">Reference proteome</keyword>
<reference evidence="1 2" key="1">
    <citation type="journal article" date="2015" name="Int. J. Syst. Evol. Microbiol.">
        <title>Revisiting Corynebacterium glyciniphilum (ex Kubota et al., 1972) sp. nov., nom. rev., isolated from putrefied banana.</title>
        <authorList>
            <person name="Al-Dilaimi A."/>
            <person name="Bednarz H."/>
            <person name="Lomker A."/>
            <person name="Niehaus K."/>
            <person name="Kalinowski J."/>
            <person name="Ruckert C."/>
        </authorList>
    </citation>
    <scope>NUCLEOTIDE SEQUENCE [LARGE SCALE GENOMIC DNA]</scope>
    <source>
        <strain evidence="1">AJ 3170</strain>
    </source>
</reference>
<dbReference type="KEGG" id="cgy:CGLY_09440"/>
<dbReference type="AlphaFoldDB" id="X5DMK0"/>
<dbReference type="STRING" id="1404245.CGLY_09440"/>
<protein>
    <submittedName>
        <fullName evidence="1">Uncharacterized protein</fullName>
    </submittedName>
</protein>
<dbReference type="Proteomes" id="UP000023703">
    <property type="component" value="Chromosome"/>
</dbReference>
<evidence type="ECO:0000313" key="1">
    <source>
        <dbReference type="EMBL" id="AHW64333.1"/>
    </source>
</evidence>
<evidence type="ECO:0000313" key="2">
    <source>
        <dbReference type="Proteomes" id="UP000023703"/>
    </source>
</evidence>
<dbReference type="eggNOG" id="ENOG5032GY4">
    <property type="taxonomic scope" value="Bacteria"/>
</dbReference>
<accession>X5DMK0</accession>
<sequence>MFKILSTAEQRDSIVDDVRHLLDLNAEVLTADLDVATGTAVDSSLEEVWRDYGFAEDAENSGHTPEPATITVDVTRYDGSISALTARISDVLVTRDKQPAEQLFQQVLDDPGTPRVPWHVDIRP</sequence>
<dbReference type="HOGENOM" id="CLU_1945138_0_0_11"/>
<name>X5DMK0_9CORY</name>
<dbReference type="EMBL" id="CP006842">
    <property type="protein sequence ID" value="AHW64333.1"/>
    <property type="molecule type" value="Genomic_DNA"/>
</dbReference>
<proteinExistence type="predicted"/>
<organism evidence="1 2">
    <name type="scientific">Corynebacterium glyciniphilum AJ 3170</name>
    <dbReference type="NCBI Taxonomy" id="1404245"/>
    <lineage>
        <taxon>Bacteria</taxon>
        <taxon>Bacillati</taxon>
        <taxon>Actinomycetota</taxon>
        <taxon>Actinomycetes</taxon>
        <taxon>Mycobacteriales</taxon>
        <taxon>Corynebacteriaceae</taxon>
        <taxon>Corynebacterium</taxon>
    </lineage>
</organism>
<gene>
    <name evidence="1" type="ORF">CGLY_09440</name>
</gene>